<keyword evidence="2" id="KW-0732">Signal</keyword>
<feature type="chain" id="PRO_5046655312" description="Phytase-like domain-containing protein" evidence="2">
    <location>
        <begin position="23"/>
        <end position="538"/>
    </location>
</feature>
<dbReference type="InterPro" id="IPR027372">
    <property type="entry name" value="Phytase-like_dom"/>
</dbReference>
<accession>A0ABR1SRV6</accession>
<feature type="signal peptide" evidence="2">
    <location>
        <begin position="1"/>
        <end position="22"/>
    </location>
</feature>
<gene>
    <name evidence="4" type="ORF">PG991_001374</name>
</gene>
<protein>
    <recommendedName>
        <fullName evidence="3">Phytase-like domain-containing protein</fullName>
    </recommendedName>
</protein>
<comment type="caution">
    <text evidence="4">The sequence shown here is derived from an EMBL/GenBank/DDBJ whole genome shotgun (WGS) entry which is preliminary data.</text>
</comment>
<feature type="region of interest" description="Disordered" evidence="1">
    <location>
        <begin position="248"/>
        <end position="288"/>
    </location>
</feature>
<dbReference type="SUPFAM" id="SSF63829">
    <property type="entry name" value="Calcium-dependent phosphotriesterase"/>
    <property type="match status" value="1"/>
</dbReference>
<feature type="domain" description="Phytase-like" evidence="3">
    <location>
        <begin position="100"/>
        <end position="503"/>
    </location>
</feature>
<reference evidence="4 5" key="1">
    <citation type="submission" date="2023-01" db="EMBL/GenBank/DDBJ databases">
        <title>Analysis of 21 Apiospora genomes using comparative genomics revels a genus with tremendous synthesis potential of carbohydrate active enzymes and secondary metabolites.</title>
        <authorList>
            <person name="Sorensen T."/>
        </authorList>
    </citation>
    <scope>NUCLEOTIDE SEQUENCE [LARGE SCALE GENOMIC DNA]</scope>
    <source>
        <strain evidence="4 5">CBS 20057</strain>
    </source>
</reference>
<dbReference type="Proteomes" id="UP001396898">
    <property type="component" value="Unassembled WGS sequence"/>
</dbReference>
<evidence type="ECO:0000256" key="1">
    <source>
        <dbReference type="SAM" id="MobiDB-lite"/>
    </source>
</evidence>
<name>A0ABR1SRV6_9PEZI</name>
<dbReference type="EMBL" id="JAQQWI010000003">
    <property type="protein sequence ID" value="KAK8037060.1"/>
    <property type="molecule type" value="Genomic_DNA"/>
</dbReference>
<evidence type="ECO:0000256" key="2">
    <source>
        <dbReference type="SAM" id="SignalP"/>
    </source>
</evidence>
<evidence type="ECO:0000313" key="4">
    <source>
        <dbReference type="EMBL" id="KAK8037060.1"/>
    </source>
</evidence>
<keyword evidence="5" id="KW-1185">Reference proteome</keyword>
<evidence type="ECO:0000313" key="5">
    <source>
        <dbReference type="Proteomes" id="UP001396898"/>
    </source>
</evidence>
<dbReference type="PANTHER" id="PTHR37957">
    <property type="entry name" value="BLR7070 PROTEIN"/>
    <property type="match status" value="1"/>
</dbReference>
<dbReference type="PANTHER" id="PTHR37957:SF1">
    <property type="entry name" value="PHYTASE-LIKE DOMAIN-CONTAINING PROTEIN"/>
    <property type="match status" value="1"/>
</dbReference>
<dbReference type="Pfam" id="PF13449">
    <property type="entry name" value="Phytase-like"/>
    <property type="match status" value="1"/>
</dbReference>
<evidence type="ECO:0000259" key="3">
    <source>
        <dbReference type="Pfam" id="PF13449"/>
    </source>
</evidence>
<sequence length="538" mass="57232">MAFSSLFGALLVLMDTATAVIGRVLDTSDDDSTSSTTTSGGAVNATTCAAKSYVCHELAGYGFVASDAMDRFGDTLGGLGSAIHMDRAQWTRLDNGSYTGTLWSLPDRGWNTEGTLNFQPRVHKFSVLFTPAPNASVEEPSGPNLQLRYEDSVGLSAPDGTPCTGLDADATGHLSFAGFPDLPAATYTGDGFGGEGPGGQRVAVDCEGLFVNEDGSFWVSDEYGPYVYHFDPTGKMLSAIRPPDALIPTRNDAESFSSANPPHYLGGATGPLPDPEDPDTGRDNNHGFEGLSVSDDGRTLWALLQAATVQEGGLEKQTSRHTRLLRYDVSDPLRPVYAAAYIVPLPLYMDPTTTKPSKNPKVAAQSEMHALPNGQFLVLARDSNAGRGAEDSTESVYRQIDVVDLGGATDLKAAKDKDYDCAGCAAASRKKGKLEDGVTAATYCGWLDFNVNAQLGRFGLHNGGEADVGLLNEKWESIAMVPVNPATPDDGDFFLFSLSDNDFITQHGRLNGGEFRYADSSGNDLDSQALVFRVSIPK</sequence>
<organism evidence="4 5">
    <name type="scientific">Apiospora marii</name>
    <dbReference type="NCBI Taxonomy" id="335849"/>
    <lineage>
        <taxon>Eukaryota</taxon>
        <taxon>Fungi</taxon>
        <taxon>Dikarya</taxon>
        <taxon>Ascomycota</taxon>
        <taxon>Pezizomycotina</taxon>
        <taxon>Sordariomycetes</taxon>
        <taxon>Xylariomycetidae</taxon>
        <taxon>Amphisphaeriales</taxon>
        <taxon>Apiosporaceae</taxon>
        <taxon>Apiospora</taxon>
    </lineage>
</organism>
<proteinExistence type="predicted"/>